<keyword evidence="3" id="KW-0521">NADP</keyword>
<evidence type="ECO:0000256" key="2">
    <source>
        <dbReference type="ARBA" id="ARBA00015800"/>
    </source>
</evidence>
<dbReference type="Gene3D" id="3.20.20.70">
    <property type="entry name" value="Aldolase class I"/>
    <property type="match status" value="1"/>
</dbReference>
<dbReference type="InterPro" id="IPR050139">
    <property type="entry name" value="GMP_reductase"/>
</dbReference>
<proteinExistence type="predicted"/>
<dbReference type="SUPFAM" id="SSF51412">
    <property type="entry name" value="Inosine monophosphate dehydrogenase (IMPDH)"/>
    <property type="match status" value="1"/>
</dbReference>
<dbReference type="SMART" id="SM01240">
    <property type="entry name" value="IMPDH"/>
    <property type="match status" value="1"/>
</dbReference>
<reference evidence="6 7" key="1">
    <citation type="submission" date="2020-01" db="EMBL/GenBank/DDBJ databases">
        <authorList>
            <person name="Sixt B."/>
            <person name="Schulz F."/>
            <person name="Kostanjsek R."/>
            <person name="Koestlbacher S."/>
            <person name="Collingro A."/>
            <person name="Toenshoff E."/>
            <person name="Horn M."/>
        </authorList>
    </citation>
    <scope>NUCLEOTIDE SEQUENCE [LARGE SCALE GENOMIC DNA]</scope>
    <source>
        <strain evidence="6 7">15C</strain>
    </source>
</reference>
<dbReference type="Pfam" id="PF00478">
    <property type="entry name" value="IMPDH"/>
    <property type="match status" value="1"/>
</dbReference>
<evidence type="ECO:0000313" key="6">
    <source>
        <dbReference type="EMBL" id="QZA58794.1"/>
    </source>
</evidence>
<evidence type="ECO:0000256" key="1">
    <source>
        <dbReference type="ARBA" id="ARBA00012678"/>
    </source>
</evidence>
<protein>
    <recommendedName>
        <fullName evidence="2">GMP reductase</fullName>
        <ecNumber evidence="1">1.7.1.7</ecNumber>
    </recommendedName>
</protein>
<dbReference type="Proteomes" id="UP000822862">
    <property type="component" value="Chromosome"/>
</dbReference>
<organism evidence="6 7">
    <name type="scientific">Candidatus Rhabdochlamydia porcellionis</name>
    <dbReference type="NCBI Taxonomy" id="225148"/>
    <lineage>
        <taxon>Bacteria</taxon>
        <taxon>Pseudomonadati</taxon>
        <taxon>Chlamydiota</taxon>
        <taxon>Chlamydiia</taxon>
        <taxon>Parachlamydiales</taxon>
        <taxon>Candidatus Rhabdochlamydiaceae</taxon>
        <taxon>Candidatus Rhabdochlamydia</taxon>
    </lineage>
</organism>
<dbReference type="InterPro" id="IPR001093">
    <property type="entry name" value="IMP_DH_GMPRt"/>
</dbReference>
<evidence type="ECO:0000256" key="4">
    <source>
        <dbReference type="ARBA" id="ARBA00023002"/>
    </source>
</evidence>
<gene>
    <name evidence="6" type="ORF">RHAB15C_0000673</name>
</gene>
<evidence type="ECO:0000313" key="7">
    <source>
        <dbReference type="Proteomes" id="UP000822862"/>
    </source>
</evidence>
<dbReference type="EC" id="1.7.1.7" evidence="1"/>
<dbReference type="EMBL" id="CP075585">
    <property type="protein sequence ID" value="QZA58794.1"/>
    <property type="molecule type" value="Genomic_DNA"/>
</dbReference>
<dbReference type="InterPro" id="IPR013785">
    <property type="entry name" value="Aldolase_TIM"/>
</dbReference>
<dbReference type="GO" id="GO:0003938">
    <property type="term" value="F:IMP dehydrogenase activity"/>
    <property type="evidence" value="ECO:0007669"/>
    <property type="project" value="UniProtKB-EC"/>
</dbReference>
<dbReference type="PANTHER" id="PTHR43170:SF5">
    <property type="entry name" value="GMP REDUCTASE"/>
    <property type="match status" value="1"/>
</dbReference>
<dbReference type="PANTHER" id="PTHR43170">
    <property type="entry name" value="GMP REDUCTASE"/>
    <property type="match status" value="1"/>
</dbReference>
<feature type="domain" description="IMP dehydrogenase/GMP reductase" evidence="5">
    <location>
        <begin position="6"/>
        <end position="331"/>
    </location>
</feature>
<sequence>MSIKNAYTFDDIALVPQFNNVPSRTEPSLETWLTKKLKMSQPILCSNMDTTIGETLTPILLQEGSIPIFHRFANFEIQKQWVEKYTDKIFISCGIQNIDQTRRLLDLGAAGVCIDVAHGHSDRMFYFIQELKRTHPDKEIIAGNVCTAMAYHDLVNAGADAVKVGVGPGAACTTRMVTGFGVPQFTAIYDCAKIAEKLRVPLIADGGIRNSRDLVLALAAGASTVMIGKLFAMTEESSSPKRDSENGREAKFRGQASADFQTDFYGGLKDKTVAEGIDFWGPVSGSAKELIDSLLGGLRSGLTYGGARNIKELQRKAEFVIVTANYLGESCPRPICFS</sequence>
<name>A0ABX8YZH9_9BACT</name>
<dbReference type="CDD" id="cd00381">
    <property type="entry name" value="IMPDH"/>
    <property type="match status" value="1"/>
</dbReference>
<reference evidence="6 7" key="2">
    <citation type="submission" date="2021-05" db="EMBL/GenBank/DDBJ databases">
        <title>Ecology and evolution of chlamydial symbionts of arthropods.</title>
        <authorList>
            <person name="Halter T."/>
            <person name="Sixt B.S."/>
            <person name="Toenshoff E.R."/>
            <person name="Koestlbacher S."/>
            <person name="Schulz F."/>
            <person name="Kostanjsek R."/>
            <person name="Collingro A."/>
            <person name="Hendrickx F."/>
            <person name="Horn M."/>
        </authorList>
    </citation>
    <scope>NUCLEOTIDE SEQUENCE [LARGE SCALE GENOMIC DNA]</scope>
    <source>
        <strain evidence="6 7">15C</strain>
    </source>
</reference>
<evidence type="ECO:0000259" key="5">
    <source>
        <dbReference type="Pfam" id="PF00478"/>
    </source>
</evidence>
<evidence type="ECO:0000256" key="3">
    <source>
        <dbReference type="ARBA" id="ARBA00022857"/>
    </source>
</evidence>
<accession>A0ABX8YZH9</accession>
<keyword evidence="4 6" id="KW-0560">Oxidoreductase</keyword>
<keyword evidence="7" id="KW-1185">Reference proteome</keyword>
<dbReference type="RefSeq" id="WP_194845624.1">
    <property type="nucleotide sequence ID" value="NZ_CP075585.1"/>
</dbReference>